<dbReference type="GO" id="GO:0003677">
    <property type="term" value="F:DNA binding"/>
    <property type="evidence" value="ECO:0007669"/>
    <property type="project" value="InterPro"/>
</dbReference>
<dbReference type="PROSITE" id="PS51898">
    <property type="entry name" value="TYR_RECOMBINASE"/>
    <property type="match status" value="1"/>
</dbReference>
<keyword evidence="4" id="KW-1185">Reference proteome</keyword>
<dbReference type="OrthoDB" id="9788852at2"/>
<dbReference type="Gene3D" id="1.10.443.10">
    <property type="entry name" value="Intergrase catalytic core"/>
    <property type="match status" value="1"/>
</dbReference>
<protein>
    <submittedName>
        <fullName evidence="3">Site-specific integrase</fullName>
    </submittedName>
</protein>
<sequence length="181" mass="21492">MKFVQPFRDPEIIAAIKKDLLKRKNLRNYILFEVGINTGLRISDILQLRIRDLKRKELYMTEIKTGKQKTFEMNPTVRRELLELVNDRDEDEFLIISREGVNKPITRNMAYRILRALGEKYKVNGIGTHSLRKTYGYFFYKRTNDIAMLQKIFNHSDPAFTLRYIGIVQDTINDATRKFRV</sequence>
<dbReference type="InterPro" id="IPR013762">
    <property type="entry name" value="Integrase-like_cat_sf"/>
</dbReference>
<dbReference type="Proteomes" id="UP000295418">
    <property type="component" value="Unassembled WGS sequence"/>
</dbReference>
<dbReference type="SUPFAM" id="SSF56349">
    <property type="entry name" value="DNA breaking-rejoining enzymes"/>
    <property type="match status" value="1"/>
</dbReference>
<evidence type="ECO:0000256" key="1">
    <source>
        <dbReference type="ARBA" id="ARBA00023172"/>
    </source>
</evidence>
<dbReference type="Pfam" id="PF00589">
    <property type="entry name" value="Phage_integrase"/>
    <property type="match status" value="1"/>
</dbReference>
<dbReference type="RefSeq" id="WP_132418889.1">
    <property type="nucleotide sequence ID" value="NZ_SKFG01000014.1"/>
</dbReference>
<reference evidence="3 4" key="1">
    <citation type="submission" date="2019-03" db="EMBL/GenBank/DDBJ databases">
        <authorList>
            <person name="Kim M.K.M."/>
        </authorList>
    </citation>
    <scope>NUCLEOTIDE SEQUENCE [LARGE SCALE GENOMIC DNA]</scope>
    <source>
        <strain evidence="3 4">18JY21-1</strain>
    </source>
</reference>
<dbReference type="InterPro" id="IPR011010">
    <property type="entry name" value="DNA_brk_join_enz"/>
</dbReference>
<dbReference type="PANTHER" id="PTHR30349">
    <property type="entry name" value="PHAGE INTEGRASE-RELATED"/>
    <property type="match status" value="1"/>
</dbReference>
<dbReference type="InterPro" id="IPR002104">
    <property type="entry name" value="Integrase_catalytic"/>
</dbReference>
<dbReference type="EMBL" id="SKFG01000014">
    <property type="protein sequence ID" value="TCZ76163.1"/>
    <property type="molecule type" value="Genomic_DNA"/>
</dbReference>
<feature type="domain" description="Tyr recombinase" evidence="2">
    <location>
        <begin position="1"/>
        <end position="177"/>
    </location>
</feature>
<dbReference type="PANTHER" id="PTHR30349:SF82">
    <property type="entry name" value="INTEGRASE_RECOMBINASE YOEC-RELATED"/>
    <property type="match status" value="1"/>
</dbReference>
<proteinExistence type="predicted"/>
<name>A0A4R4EAN6_9BACL</name>
<keyword evidence="1" id="KW-0233">DNA recombination</keyword>
<evidence type="ECO:0000313" key="3">
    <source>
        <dbReference type="EMBL" id="TCZ76163.1"/>
    </source>
</evidence>
<accession>A0A4R4EAN6</accession>
<evidence type="ECO:0000259" key="2">
    <source>
        <dbReference type="PROSITE" id="PS51898"/>
    </source>
</evidence>
<dbReference type="GO" id="GO:0006310">
    <property type="term" value="P:DNA recombination"/>
    <property type="evidence" value="ECO:0007669"/>
    <property type="project" value="UniProtKB-KW"/>
</dbReference>
<evidence type="ECO:0000313" key="4">
    <source>
        <dbReference type="Proteomes" id="UP000295418"/>
    </source>
</evidence>
<organism evidence="3 4">
    <name type="scientific">Paenibacillus albiflavus</name>
    <dbReference type="NCBI Taxonomy" id="2545760"/>
    <lineage>
        <taxon>Bacteria</taxon>
        <taxon>Bacillati</taxon>
        <taxon>Bacillota</taxon>
        <taxon>Bacilli</taxon>
        <taxon>Bacillales</taxon>
        <taxon>Paenibacillaceae</taxon>
        <taxon>Paenibacillus</taxon>
    </lineage>
</organism>
<gene>
    <name evidence="3" type="ORF">E0485_15100</name>
</gene>
<dbReference type="InterPro" id="IPR050090">
    <property type="entry name" value="Tyrosine_recombinase_XerCD"/>
</dbReference>
<dbReference type="AlphaFoldDB" id="A0A4R4EAN6"/>
<dbReference type="CDD" id="cd01192">
    <property type="entry name" value="INT_C_like_3"/>
    <property type="match status" value="1"/>
</dbReference>
<comment type="caution">
    <text evidence="3">The sequence shown here is derived from an EMBL/GenBank/DDBJ whole genome shotgun (WGS) entry which is preliminary data.</text>
</comment>
<dbReference type="GO" id="GO:0015074">
    <property type="term" value="P:DNA integration"/>
    <property type="evidence" value="ECO:0007669"/>
    <property type="project" value="InterPro"/>
</dbReference>